<evidence type="ECO:0000313" key="4">
    <source>
        <dbReference type="Proteomes" id="UP000254047"/>
    </source>
</evidence>
<reference evidence="3 5" key="2">
    <citation type="submission" date="2019-04" db="EMBL/GenBank/DDBJ databases">
        <title>Genomic characterization of Staphylococcus petrasii strains.</title>
        <authorList>
            <person name="Vrbovska V."/>
            <person name="Kovarovic V."/>
            <person name="Maslanova I."/>
            <person name="Indrakova A."/>
            <person name="Petras P."/>
            <person name="Sedo O."/>
            <person name="Svec P."/>
            <person name="Fisarova L."/>
            <person name="Sedlacek I."/>
            <person name="Doskar J."/>
            <person name="Pantucek R."/>
        </authorList>
    </citation>
    <scope>NUCLEOTIDE SEQUENCE [LARGE SCALE GENOMIC DNA]</scope>
    <source>
        <strain evidence="3 5">P5404</strain>
    </source>
</reference>
<dbReference type="SUPFAM" id="SSF51004">
    <property type="entry name" value="C-terminal (heme d1) domain of cytochrome cd1-nitrite reductase"/>
    <property type="match status" value="1"/>
</dbReference>
<proteinExistence type="inferred from homology"/>
<gene>
    <name evidence="3" type="ORF">BJR09_11190</name>
    <name evidence="2" type="ORF">NCTC13830_01156</name>
</gene>
<dbReference type="RefSeq" id="WP_103299073.1">
    <property type="nucleotide sequence ID" value="NZ_PPQT01000160.1"/>
</dbReference>
<evidence type="ECO:0000313" key="5">
    <source>
        <dbReference type="Proteomes" id="UP000297598"/>
    </source>
</evidence>
<dbReference type="Proteomes" id="UP000297598">
    <property type="component" value="Unassembled WGS sequence"/>
</dbReference>
<dbReference type="InterPro" id="IPR019405">
    <property type="entry name" value="Lactonase_7-beta_prop"/>
</dbReference>
<accession>A0A380FXX3</accession>
<dbReference type="Gene3D" id="2.130.10.10">
    <property type="entry name" value="YVTN repeat-like/Quinoprotein amine dehydrogenase"/>
    <property type="match status" value="1"/>
</dbReference>
<sequence>MATRGYIGSYTKKEGKGIYRFELNEDNGQIDSVETGYEIEASTYLAQTEDFLYAITKEGEQCGVAAFKKDEEGNLTLINKCLESTQGTGCYISVASNRNYLFEAVYGAGLARIYELNKETGEVVRLIEEIAHDYPTGSHERQEQPHVHFINETPDNKFVVTADLGTDRLVTYEFGDNGFKEHAVSQFKDQDGPRHIAFHKNGEYAYVVHELSNYVSVVRYNDGKFEEIERHLTIPEDFEGDTKLAAVRLSHDQQSLYVSNRGHDSIAVFTVTEDGAALNPVEIVKTGGEFPRDFNITESDEYLVCAHQEGNYAVTVFTRDTNSGKLTPKDNQHIAPEGVYVGFLE</sequence>
<dbReference type="EC" id="3.1.1.31" evidence="2"/>
<dbReference type="GO" id="GO:0017057">
    <property type="term" value="F:6-phosphogluconolactonase activity"/>
    <property type="evidence" value="ECO:0007669"/>
    <property type="project" value="UniProtKB-EC"/>
</dbReference>
<name>A0A380FXX3_9STAP</name>
<dbReference type="PANTHER" id="PTHR30344">
    <property type="entry name" value="6-PHOSPHOGLUCONOLACTONASE-RELATED"/>
    <property type="match status" value="1"/>
</dbReference>
<comment type="similarity">
    <text evidence="1">Belongs to the cycloisomerase 2 family.</text>
</comment>
<dbReference type="EMBL" id="SRLS01000021">
    <property type="protein sequence ID" value="TGE15478.1"/>
    <property type="molecule type" value="Genomic_DNA"/>
</dbReference>
<evidence type="ECO:0000256" key="1">
    <source>
        <dbReference type="ARBA" id="ARBA00005564"/>
    </source>
</evidence>
<dbReference type="GO" id="GO:0005829">
    <property type="term" value="C:cytosol"/>
    <property type="evidence" value="ECO:0007669"/>
    <property type="project" value="TreeGrafter"/>
</dbReference>
<dbReference type="OrthoDB" id="9790815at2"/>
<dbReference type="AlphaFoldDB" id="A0A380FXX3"/>
<protein>
    <submittedName>
        <fullName evidence="2">6-phosphogluconolactonase</fullName>
        <ecNumber evidence="2">3.1.1.31</ecNumber>
    </submittedName>
    <submittedName>
        <fullName evidence="3">Lactonase family protein</fullName>
    </submittedName>
</protein>
<organism evidence="2 4">
    <name type="scientific">Staphylococcus petrasii</name>
    <dbReference type="NCBI Taxonomy" id="1276936"/>
    <lineage>
        <taxon>Bacteria</taxon>
        <taxon>Bacillati</taxon>
        <taxon>Bacillota</taxon>
        <taxon>Bacilli</taxon>
        <taxon>Bacillales</taxon>
        <taxon>Staphylococcaceae</taxon>
        <taxon>Staphylococcus</taxon>
    </lineage>
</organism>
<dbReference type="Proteomes" id="UP000254047">
    <property type="component" value="Unassembled WGS sequence"/>
</dbReference>
<dbReference type="InterPro" id="IPR011048">
    <property type="entry name" value="Haem_d1_sf"/>
</dbReference>
<keyword evidence="2" id="KW-0378">Hydrolase</keyword>
<dbReference type="InterPro" id="IPR050282">
    <property type="entry name" value="Cycloisomerase_2"/>
</dbReference>
<keyword evidence="5" id="KW-1185">Reference proteome</keyword>
<dbReference type="PANTHER" id="PTHR30344:SF1">
    <property type="entry name" value="6-PHOSPHOGLUCONOLACTONASE"/>
    <property type="match status" value="1"/>
</dbReference>
<dbReference type="InterPro" id="IPR015943">
    <property type="entry name" value="WD40/YVTN_repeat-like_dom_sf"/>
</dbReference>
<evidence type="ECO:0000313" key="3">
    <source>
        <dbReference type="EMBL" id="TGE15478.1"/>
    </source>
</evidence>
<dbReference type="Pfam" id="PF10282">
    <property type="entry name" value="Lactonase"/>
    <property type="match status" value="1"/>
</dbReference>
<dbReference type="EMBL" id="UHDO01000001">
    <property type="protein sequence ID" value="SUM43714.1"/>
    <property type="molecule type" value="Genomic_DNA"/>
</dbReference>
<reference evidence="2 4" key="1">
    <citation type="submission" date="2018-06" db="EMBL/GenBank/DDBJ databases">
        <authorList>
            <consortium name="Pathogen Informatics"/>
            <person name="Doyle S."/>
        </authorList>
    </citation>
    <scope>NUCLEOTIDE SEQUENCE [LARGE SCALE GENOMIC DNA]</scope>
    <source>
        <strain evidence="2 4">NCTC13830</strain>
    </source>
</reference>
<evidence type="ECO:0000313" key="2">
    <source>
        <dbReference type="EMBL" id="SUM43714.1"/>
    </source>
</evidence>